<dbReference type="PROSITE" id="PS00622">
    <property type="entry name" value="HTH_LUXR_1"/>
    <property type="match status" value="1"/>
</dbReference>
<reference evidence="6 7" key="1">
    <citation type="submission" date="2020-11" db="EMBL/GenBank/DDBJ databases">
        <title>Algicoccus daihaiensis sp.nov., isolated from Daihai Lake in Inner Mongolia.</title>
        <authorList>
            <person name="Kai J."/>
        </authorList>
    </citation>
    <scope>NUCLEOTIDE SEQUENCE [LARGE SCALE GENOMIC DNA]</scope>
    <source>
        <strain evidence="7">f23</strain>
    </source>
</reference>
<evidence type="ECO:0000256" key="1">
    <source>
        <dbReference type="ARBA" id="ARBA00023015"/>
    </source>
</evidence>
<keyword evidence="3" id="KW-0804">Transcription</keyword>
<dbReference type="SUPFAM" id="SSF46894">
    <property type="entry name" value="C-terminal effector domain of the bipartite response regulators"/>
    <property type="match status" value="1"/>
</dbReference>
<evidence type="ECO:0000313" key="7">
    <source>
        <dbReference type="Proteomes" id="UP000831607"/>
    </source>
</evidence>
<gene>
    <name evidence="6" type="ORF">DHf2319_12325</name>
</gene>
<evidence type="ECO:0000313" key="6">
    <source>
        <dbReference type="EMBL" id="UOD50206.1"/>
    </source>
</evidence>
<evidence type="ECO:0000256" key="4">
    <source>
        <dbReference type="SAM" id="MobiDB-lite"/>
    </source>
</evidence>
<dbReference type="EMBL" id="CP063982">
    <property type="protein sequence ID" value="UOD50206.1"/>
    <property type="molecule type" value="Genomic_DNA"/>
</dbReference>
<feature type="domain" description="HTH luxR-type" evidence="5">
    <location>
        <begin position="10"/>
        <end position="75"/>
    </location>
</feature>
<keyword evidence="2" id="KW-0238">DNA-binding</keyword>
<dbReference type="PRINTS" id="PR00038">
    <property type="entry name" value="HTHLUXR"/>
</dbReference>
<evidence type="ECO:0000256" key="3">
    <source>
        <dbReference type="ARBA" id="ARBA00023163"/>
    </source>
</evidence>
<dbReference type="RefSeq" id="WP_243478604.1">
    <property type="nucleotide sequence ID" value="NZ_CP063982.1"/>
</dbReference>
<dbReference type="PANTHER" id="PTHR44688">
    <property type="entry name" value="DNA-BINDING TRANSCRIPTIONAL ACTIVATOR DEVR_DOSR"/>
    <property type="match status" value="1"/>
</dbReference>
<keyword evidence="7" id="KW-1185">Reference proteome</keyword>
<evidence type="ECO:0000259" key="5">
    <source>
        <dbReference type="PROSITE" id="PS50043"/>
    </source>
</evidence>
<keyword evidence="1" id="KW-0805">Transcription regulation</keyword>
<organism evidence="6 7">
    <name type="scientific">Orrella daihaiensis</name>
    <dbReference type="NCBI Taxonomy" id="2782176"/>
    <lineage>
        <taxon>Bacteria</taxon>
        <taxon>Pseudomonadati</taxon>
        <taxon>Pseudomonadota</taxon>
        <taxon>Betaproteobacteria</taxon>
        <taxon>Burkholderiales</taxon>
        <taxon>Alcaligenaceae</taxon>
        <taxon>Orrella</taxon>
    </lineage>
</organism>
<proteinExistence type="predicted"/>
<dbReference type="Pfam" id="PF00196">
    <property type="entry name" value="GerE"/>
    <property type="match status" value="1"/>
</dbReference>
<sequence length="121" mass="13690">MRRKKERIIDGIGWDGLTARERQMLYPVTEGKANKVIAMELGISMRTVESHRARIFRKMNVDNAVQLARAIYGDPSLADQMRTGQALIVSDPKLNYMTGRRPRRVQKSDQDRVVGSACKSG</sequence>
<dbReference type="PROSITE" id="PS50043">
    <property type="entry name" value="HTH_LUXR_2"/>
    <property type="match status" value="1"/>
</dbReference>
<dbReference type="InterPro" id="IPR016032">
    <property type="entry name" value="Sig_transdc_resp-reg_C-effctor"/>
</dbReference>
<dbReference type="Gene3D" id="1.10.10.10">
    <property type="entry name" value="Winged helix-like DNA-binding domain superfamily/Winged helix DNA-binding domain"/>
    <property type="match status" value="1"/>
</dbReference>
<feature type="region of interest" description="Disordered" evidence="4">
    <location>
        <begin position="100"/>
        <end position="121"/>
    </location>
</feature>
<dbReference type="CDD" id="cd06170">
    <property type="entry name" value="LuxR_C_like"/>
    <property type="match status" value="1"/>
</dbReference>
<dbReference type="PANTHER" id="PTHR44688:SF16">
    <property type="entry name" value="DNA-BINDING TRANSCRIPTIONAL ACTIVATOR DEVR_DOSR"/>
    <property type="match status" value="1"/>
</dbReference>
<name>A0ABY4AIT3_9BURK</name>
<evidence type="ECO:0000256" key="2">
    <source>
        <dbReference type="ARBA" id="ARBA00023125"/>
    </source>
</evidence>
<accession>A0ABY4AIT3</accession>
<dbReference type="InterPro" id="IPR000792">
    <property type="entry name" value="Tscrpt_reg_LuxR_C"/>
</dbReference>
<dbReference type="SMART" id="SM00421">
    <property type="entry name" value="HTH_LUXR"/>
    <property type="match status" value="1"/>
</dbReference>
<dbReference type="Proteomes" id="UP000831607">
    <property type="component" value="Chromosome"/>
</dbReference>
<protein>
    <submittedName>
        <fullName evidence="6">Helix-turn-helix transcriptional regulator</fullName>
    </submittedName>
</protein>
<dbReference type="InterPro" id="IPR036388">
    <property type="entry name" value="WH-like_DNA-bd_sf"/>
</dbReference>